<organism evidence="1 2">
    <name type="scientific">Paractinoplanes rishiriensis</name>
    <dbReference type="NCBI Taxonomy" id="1050105"/>
    <lineage>
        <taxon>Bacteria</taxon>
        <taxon>Bacillati</taxon>
        <taxon>Actinomycetota</taxon>
        <taxon>Actinomycetes</taxon>
        <taxon>Micromonosporales</taxon>
        <taxon>Micromonosporaceae</taxon>
        <taxon>Paractinoplanes</taxon>
    </lineage>
</organism>
<keyword evidence="2" id="KW-1185">Reference proteome</keyword>
<evidence type="ECO:0000313" key="1">
    <source>
        <dbReference type="EMBL" id="GIF00568.1"/>
    </source>
</evidence>
<accession>A0A919N2K2</accession>
<protein>
    <submittedName>
        <fullName evidence="1">Uncharacterized protein</fullName>
    </submittedName>
</protein>
<name>A0A919N2K2_9ACTN</name>
<reference evidence="1" key="1">
    <citation type="submission" date="2021-01" db="EMBL/GenBank/DDBJ databases">
        <title>Whole genome shotgun sequence of Actinoplanes rishiriensis NBRC 108556.</title>
        <authorList>
            <person name="Komaki H."/>
            <person name="Tamura T."/>
        </authorList>
    </citation>
    <scope>NUCLEOTIDE SEQUENCE</scope>
    <source>
        <strain evidence="1">NBRC 108556</strain>
    </source>
</reference>
<gene>
    <name evidence="1" type="ORF">Ari01nite_80320</name>
</gene>
<dbReference type="RefSeq" id="WP_203788522.1">
    <property type="nucleotide sequence ID" value="NZ_BOMV01000087.1"/>
</dbReference>
<dbReference type="EMBL" id="BOMV01000087">
    <property type="protein sequence ID" value="GIF00568.1"/>
    <property type="molecule type" value="Genomic_DNA"/>
</dbReference>
<evidence type="ECO:0000313" key="2">
    <source>
        <dbReference type="Proteomes" id="UP000636960"/>
    </source>
</evidence>
<dbReference type="AlphaFoldDB" id="A0A919N2K2"/>
<proteinExistence type="predicted"/>
<sequence>MLGPSGRQLPELCADLSAAVLRLDERASTECFAAVVERVTQADEAELTAGVAGLVPALEGVAIGNGGLLAGLVAGLIEAGADPRPVLPALVARVADGLEQAAVYEALAEMAGEGLDNDEVEALTQARFTINGWLPGLLVPLQQKRARLALPQRDRLTSATAAVVGPIEDAAWLLGLLLVLDDEQIVVVHRETGRAYEVTIAGVGDNFQLHTLLAAVLVGDPDDGYLPGESPPPEWVAAAATGEMAPPGGITGQFQLVDAAGTDVSQGRPADLPPVAERRVVVLDRPAVRRTWNVGRVFPLMSPEINVDRALPADEAARWLELIRPQSPT</sequence>
<comment type="caution">
    <text evidence="1">The sequence shown here is derived from an EMBL/GenBank/DDBJ whole genome shotgun (WGS) entry which is preliminary data.</text>
</comment>
<dbReference type="Proteomes" id="UP000636960">
    <property type="component" value="Unassembled WGS sequence"/>
</dbReference>